<reference evidence="3 4" key="1">
    <citation type="submission" date="2012-05" db="EMBL/GenBank/DDBJ databases">
        <title>Recombination and specialization in a pathogen metapopulation.</title>
        <authorList>
            <person name="Gardiner A."/>
            <person name="Kemen E."/>
            <person name="Schultz-Larsen T."/>
            <person name="MacLean D."/>
            <person name="Van Oosterhout C."/>
            <person name="Jones J.D.G."/>
        </authorList>
    </citation>
    <scope>NUCLEOTIDE SEQUENCE [LARGE SCALE GENOMIC DNA]</scope>
    <source>
        <strain evidence="3 4">Ac Nc2</strain>
    </source>
</reference>
<feature type="compositionally biased region" description="Basic and acidic residues" evidence="1">
    <location>
        <begin position="47"/>
        <end position="59"/>
    </location>
</feature>
<comment type="caution">
    <text evidence="3">The sequence shown here is derived from an EMBL/GenBank/DDBJ whole genome shotgun (WGS) entry which is preliminary data.</text>
</comment>
<proteinExistence type="predicted"/>
<dbReference type="AlphaFoldDB" id="A0A024GTV2"/>
<keyword evidence="2" id="KW-0812">Transmembrane</keyword>
<evidence type="ECO:0000256" key="1">
    <source>
        <dbReference type="SAM" id="MobiDB-lite"/>
    </source>
</evidence>
<organism evidence="3 4">
    <name type="scientific">Albugo candida</name>
    <dbReference type="NCBI Taxonomy" id="65357"/>
    <lineage>
        <taxon>Eukaryota</taxon>
        <taxon>Sar</taxon>
        <taxon>Stramenopiles</taxon>
        <taxon>Oomycota</taxon>
        <taxon>Peronosporomycetes</taxon>
        <taxon>Albuginales</taxon>
        <taxon>Albuginaceae</taxon>
        <taxon>Albugo</taxon>
    </lineage>
</organism>
<dbReference type="InParanoid" id="A0A024GTV2"/>
<protein>
    <submittedName>
        <fullName evidence="3">Uncharacterized protein</fullName>
    </submittedName>
</protein>
<gene>
    <name evidence="3" type="ORF">BN9_112080</name>
</gene>
<feature type="region of interest" description="Disordered" evidence="1">
    <location>
        <begin position="425"/>
        <end position="465"/>
    </location>
</feature>
<feature type="transmembrane region" description="Helical" evidence="2">
    <location>
        <begin position="504"/>
        <end position="524"/>
    </location>
</feature>
<keyword evidence="4" id="KW-1185">Reference proteome</keyword>
<feature type="compositionally biased region" description="Basic and acidic residues" evidence="1">
    <location>
        <begin position="444"/>
        <end position="458"/>
    </location>
</feature>
<evidence type="ECO:0000256" key="2">
    <source>
        <dbReference type="SAM" id="Phobius"/>
    </source>
</evidence>
<dbReference type="EMBL" id="CAIX01000340">
    <property type="protein sequence ID" value="CCI49789.1"/>
    <property type="molecule type" value="Genomic_DNA"/>
</dbReference>
<feature type="compositionally biased region" description="Polar residues" evidence="1">
    <location>
        <begin position="12"/>
        <end position="22"/>
    </location>
</feature>
<accession>A0A024GTV2</accession>
<feature type="compositionally biased region" description="Basic and acidic residues" evidence="1">
    <location>
        <begin position="425"/>
        <end position="435"/>
    </location>
</feature>
<name>A0A024GTV2_9STRA</name>
<feature type="region of interest" description="Disordered" evidence="1">
    <location>
        <begin position="1"/>
        <end position="61"/>
    </location>
</feature>
<feature type="compositionally biased region" description="Basic and acidic residues" evidence="1">
    <location>
        <begin position="23"/>
        <end position="36"/>
    </location>
</feature>
<feature type="compositionally biased region" description="Polar residues" evidence="1">
    <location>
        <begin position="381"/>
        <end position="394"/>
    </location>
</feature>
<sequence length="527" mass="60592">MFGKREKASDITRPTSPTQSESHISRTEYSKKDLTHNTENGYGDDLESNKSRQDRLDKRVPHKSFTKAEALSPRSSVWSSCLQVVSIAITALFLTIKESNYYTKTVAENADKRTAKLLYVQILEKVQRERGEWRGFQTEVSRRKSIHERDSEKGSEVLLQAIQKYMMEERIKVLNEVVEVSFRNLRGPLVPSTIYTHYKKQIALFDSAFPASMDLLLVIRALLSEVSMETKYCLLRLLCLLNACAALNTQSSLYRILQESPILVFTDVVEEDFMAARAMARHESVALGLMKTMTYYSDVLFSDIEYHQIRNEMELSTSHYSMGSEKIVTLNDRNFVGDVDDTPTMEPRRKSTAQYNRPMIIPKVRSTVSESEFDLSRKSSTHLMSKRSSPSSCYPESDKNAREITEHETLLSRWERAGLELNLHRSEREDRDKQLDAYSSDSMESTRSRRSIRSDSMRRRSRKCSIRPVRRKRIGARVQVASSRAIEREDRGSRGHDALTTSHISFSIAAATLCTMATMIFFAWKKQ</sequence>
<keyword evidence="2" id="KW-0472">Membrane</keyword>
<feature type="region of interest" description="Disordered" evidence="1">
    <location>
        <begin position="338"/>
        <end position="404"/>
    </location>
</feature>
<dbReference type="OrthoDB" id="167603at2759"/>
<evidence type="ECO:0000313" key="3">
    <source>
        <dbReference type="EMBL" id="CCI49789.1"/>
    </source>
</evidence>
<keyword evidence="2" id="KW-1133">Transmembrane helix</keyword>
<feature type="compositionally biased region" description="Basic and acidic residues" evidence="1">
    <location>
        <begin position="1"/>
        <end position="10"/>
    </location>
</feature>
<evidence type="ECO:0000313" key="4">
    <source>
        <dbReference type="Proteomes" id="UP000053237"/>
    </source>
</evidence>
<dbReference type="Proteomes" id="UP000053237">
    <property type="component" value="Unassembled WGS sequence"/>
</dbReference>